<reference evidence="2 3" key="1">
    <citation type="journal article" date="2019" name="Int. J. Syst. Evol. Microbiol.">
        <title>The Global Catalogue of Microorganisms (GCM) 10K type strain sequencing project: providing services to taxonomists for standard genome sequencing and annotation.</title>
        <authorList>
            <consortium name="The Broad Institute Genomics Platform"/>
            <consortium name="The Broad Institute Genome Sequencing Center for Infectious Disease"/>
            <person name="Wu L."/>
            <person name="Ma J."/>
        </authorList>
    </citation>
    <scope>NUCLEOTIDE SEQUENCE [LARGE SCALE GENOMIC DNA]</scope>
    <source>
        <strain evidence="2 3">JCM 8201</strain>
    </source>
</reference>
<proteinExistence type="predicted"/>
<dbReference type="SUPFAM" id="SSF52743">
    <property type="entry name" value="Subtilisin-like"/>
    <property type="match status" value="1"/>
</dbReference>
<protein>
    <recommendedName>
        <fullName evidence="1">Peptidase S8/S53 domain-containing protein</fullName>
    </recommendedName>
</protein>
<comment type="caution">
    <text evidence="2">The sequence shown here is derived from an EMBL/GenBank/DDBJ whole genome shotgun (WGS) entry which is preliminary data.</text>
</comment>
<accession>A0ABN3UG78</accession>
<dbReference type="EMBL" id="BAAATZ010000020">
    <property type="protein sequence ID" value="GAA2731589.1"/>
    <property type="molecule type" value="Genomic_DNA"/>
</dbReference>
<dbReference type="Pfam" id="PF00082">
    <property type="entry name" value="Peptidase_S8"/>
    <property type="match status" value="1"/>
</dbReference>
<organism evidence="2 3">
    <name type="scientific">Actinocorallia aurantiaca</name>
    <dbReference type="NCBI Taxonomy" id="46204"/>
    <lineage>
        <taxon>Bacteria</taxon>
        <taxon>Bacillati</taxon>
        <taxon>Actinomycetota</taxon>
        <taxon>Actinomycetes</taxon>
        <taxon>Streptosporangiales</taxon>
        <taxon>Thermomonosporaceae</taxon>
        <taxon>Actinocorallia</taxon>
    </lineage>
</organism>
<evidence type="ECO:0000313" key="2">
    <source>
        <dbReference type="EMBL" id="GAA2731589.1"/>
    </source>
</evidence>
<sequence>MPRRGVGDAGSRPPRVGFTSIVGTLSDLSAVIDGWDRATALFGGLPPPRVLPHPGETGRPLGEPTDLRVAVVEHPAGISGALARTLRTYVARIATSRVDVDPGYWLEPAARVARSAVNPPVPKWTTLWNEERQAVVRGFPRPRLPVSVAGAHGAESLKQPTRVLLLDTGDLRAVRQEIFLLGQSDRPDDPPPDWHGHGTSLGDVIRLRAPKAIVTALRIYEPEARYCASATLLAALTWALHHFAGADVVCVAQRAVITEPHASHVEVLERILGHAVAHKLTAPIVVCAAGNSPGGRELMALPAIMPGVVTARAIGWSGNVLPYNCRLPRDQRVDIVDAYGGEESDPIGVTADPGHGAVRMVGSSYAAALVTGALAAG</sequence>
<dbReference type="Proteomes" id="UP001501842">
    <property type="component" value="Unassembled WGS sequence"/>
</dbReference>
<name>A0ABN3UG78_9ACTN</name>
<keyword evidence="3" id="KW-1185">Reference proteome</keyword>
<dbReference type="InterPro" id="IPR036852">
    <property type="entry name" value="Peptidase_S8/S53_dom_sf"/>
</dbReference>
<dbReference type="Gene3D" id="3.40.50.200">
    <property type="entry name" value="Peptidase S8/S53 domain"/>
    <property type="match status" value="1"/>
</dbReference>
<evidence type="ECO:0000259" key="1">
    <source>
        <dbReference type="Pfam" id="PF00082"/>
    </source>
</evidence>
<dbReference type="InterPro" id="IPR000209">
    <property type="entry name" value="Peptidase_S8/S53_dom"/>
</dbReference>
<dbReference type="CDD" id="cd00306">
    <property type="entry name" value="Peptidases_S8_S53"/>
    <property type="match status" value="1"/>
</dbReference>
<feature type="domain" description="Peptidase S8/S53" evidence="1">
    <location>
        <begin position="190"/>
        <end position="375"/>
    </location>
</feature>
<gene>
    <name evidence="2" type="ORF">GCM10010439_47380</name>
</gene>
<evidence type="ECO:0000313" key="3">
    <source>
        <dbReference type="Proteomes" id="UP001501842"/>
    </source>
</evidence>